<keyword evidence="2" id="KW-1185">Reference proteome</keyword>
<dbReference type="InterPro" id="IPR012902">
    <property type="entry name" value="N_methyl_site"/>
</dbReference>
<dbReference type="AlphaFoldDB" id="G4QIP5"/>
<evidence type="ECO:0000313" key="1">
    <source>
        <dbReference type="EMBL" id="AEP31200.1"/>
    </source>
</evidence>
<dbReference type="STRING" id="1085623.GNIT_3105"/>
<sequence>MGRQLGFSMIELLVVLVITGLIAAVAGPNLFATLNASQRADDISKVRGVLPSIALNASLLQQQIIIDSEAQINTFLAEPLDFKMLFEPALLIQNNGYCHTSRVSIINESDETMYFNVTSPYCELTELRQNDES</sequence>
<dbReference type="SUPFAM" id="SSF54523">
    <property type="entry name" value="Pili subunits"/>
    <property type="match status" value="1"/>
</dbReference>
<reference evidence="1 2" key="1">
    <citation type="journal article" date="2011" name="J. Bacteriol.">
        <title>Complete genome sequence of seawater bacterium Glaciecola nitratireducens FR1064T.</title>
        <authorList>
            <person name="Bian F."/>
            <person name="Qin Q.L."/>
            <person name="Xie B.B."/>
            <person name="Shu Y.L."/>
            <person name="Zhang X.Y."/>
            <person name="Yu Y."/>
            <person name="Chen B."/>
            <person name="Chen X.L."/>
            <person name="Zhou B.C."/>
            <person name="Zhang Y.Z."/>
        </authorList>
    </citation>
    <scope>NUCLEOTIDE SEQUENCE [LARGE SCALE GENOMIC DNA]</scope>
    <source>
        <strain evidence="2">JCM 12485 / KCTC 12276 / FR1064</strain>
    </source>
</reference>
<organism evidence="1 2">
    <name type="scientific">Glaciecola nitratireducens (strain JCM 12485 / KCTC 12276 / FR1064)</name>
    <dbReference type="NCBI Taxonomy" id="1085623"/>
    <lineage>
        <taxon>Bacteria</taxon>
        <taxon>Pseudomonadati</taxon>
        <taxon>Pseudomonadota</taxon>
        <taxon>Gammaproteobacteria</taxon>
        <taxon>Alteromonadales</taxon>
        <taxon>Alteromonadaceae</taxon>
        <taxon>Brumicola</taxon>
    </lineage>
</organism>
<dbReference type="NCBIfam" id="TIGR02532">
    <property type="entry name" value="IV_pilin_GFxxxE"/>
    <property type="match status" value="1"/>
</dbReference>
<evidence type="ECO:0008006" key="3">
    <source>
        <dbReference type="Google" id="ProtNLM"/>
    </source>
</evidence>
<dbReference type="HOGENOM" id="CLU_1903718_0_0_6"/>
<dbReference type="EMBL" id="CP003060">
    <property type="protein sequence ID" value="AEP31200.1"/>
    <property type="molecule type" value="Genomic_DNA"/>
</dbReference>
<dbReference type="KEGG" id="gni:GNIT_3105"/>
<dbReference type="eggNOG" id="ENOG50339XA">
    <property type="taxonomic scope" value="Bacteria"/>
</dbReference>
<dbReference type="Gene3D" id="3.30.700.10">
    <property type="entry name" value="Glycoprotein, Type 4 Pilin"/>
    <property type="match status" value="1"/>
</dbReference>
<accession>G4QIP5</accession>
<evidence type="ECO:0000313" key="2">
    <source>
        <dbReference type="Proteomes" id="UP000009282"/>
    </source>
</evidence>
<dbReference type="Pfam" id="PF07963">
    <property type="entry name" value="N_methyl"/>
    <property type="match status" value="1"/>
</dbReference>
<dbReference type="InterPro" id="IPR045584">
    <property type="entry name" value="Pilin-like"/>
</dbReference>
<protein>
    <recommendedName>
        <fullName evidence="3">Prepilin-type N-terminal cleavage/methylation domain-containing protein</fullName>
    </recommendedName>
</protein>
<dbReference type="Proteomes" id="UP000009282">
    <property type="component" value="Chromosome"/>
</dbReference>
<proteinExistence type="predicted"/>
<gene>
    <name evidence="1" type="ordered locus">GNIT_3105</name>
</gene>
<name>G4QIP5_GLANF</name>